<protein>
    <submittedName>
        <fullName evidence="1">SsDNA binding protein</fullName>
    </submittedName>
</protein>
<reference evidence="1" key="1">
    <citation type="submission" date="2022-06" db="EMBL/GenBank/DDBJ databases">
        <authorList>
            <person name="Butura J."/>
            <person name="LaBianca K."/>
            <person name="McKnight A."/>
            <person name="Pan K."/>
            <person name="Whelan S."/>
            <person name="Laramee A."/>
            <person name="Rocheleau J.M."/>
            <person name="Chien P."/>
            <person name="Garlena R.A."/>
            <person name="Russell D.A."/>
            <person name="Jacobs-Sera D."/>
            <person name="Hatfull G.F."/>
        </authorList>
    </citation>
    <scope>NUCLEOTIDE SEQUENCE</scope>
</reference>
<dbReference type="Proteomes" id="UP001059969">
    <property type="component" value="Segment"/>
</dbReference>
<keyword evidence="2" id="KW-1185">Reference proteome</keyword>
<sequence>MQNEPDKLIARMSGGFVRVWPAVHSATLTSHLPILGDHMSTEVAVVESTPVQTLQAFSSIQGDDLDARFELAQAVMGATPIKDHIGVPFNLAHIVRQPVQVTNEKTGEVSMTYRTTLVTDEGKALAATSKGMDVAIDNILNTLGNPAGWAGRSFPFIAERRGSGTSEYFTLVPVAAAKGKK</sequence>
<dbReference type="EMBL" id="ON724010">
    <property type="protein sequence ID" value="UVF60411.1"/>
    <property type="molecule type" value="Genomic_DNA"/>
</dbReference>
<gene>
    <name evidence="1" type="primary">3</name>
    <name evidence="1" type="ORF">SEA_PINEAPPLEPIZZA_3</name>
</gene>
<organism evidence="1 2">
    <name type="scientific">Microbacterium phage PineapplePizza</name>
    <dbReference type="NCBI Taxonomy" id="2927268"/>
    <lineage>
        <taxon>Viruses</taxon>
        <taxon>Duplodnaviria</taxon>
        <taxon>Heunggongvirae</taxon>
        <taxon>Uroviricota</taxon>
        <taxon>Caudoviricetes</taxon>
        <taxon>Amherstvirus</taxon>
        <taxon>Amherstvirus pineapplepizza</taxon>
    </lineage>
</organism>
<name>A0A976U8C2_9CAUD</name>
<accession>A0A976U8C2</accession>
<dbReference type="RefSeq" id="YP_010755011.1">
    <property type="nucleotide sequence ID" value="NC_073467.1"/>
</dbReference>
<evidence type="ECO:0000313" key="1">
    <source>
        <dbReference type="EMBL" id="UVF60411.1"/>
    </source>
</evidence>
<proteinExistence type="predicted"/>
<dbReference type="KEGG" id="vg:80019618"/>
<evidence type="ECO:0000313" key="2">
    <source>
        <dbReference type="Proteomes" id="UP001059969"/>
    </source>
</evidence>
<dbReference type="GeneID" id="80019618"/>